<name>A0A3N4JDT5_9PEZI</name>
<evidence type="ECO:0000313" key="3">
    <source>
        <dbReference type="Proteomes" id="UP000276215"/>
    </source>
</evidence>
<dbReference type="AlphaFoldDB" id="A0A3N4JDT5"/>
<sequence length="111" mass="12133">MAAFKYWYVETNENDFHLSAYLSSHVCLSGYVPEGNQSLPASQIVRQSVNQSIDTHPPPPPPPPPLSHRTSECGGAHVVQTVGISVSVPAVYVGLWIDKKKILSSCNYLII</sequence>
<dbReference type="Proteomes" id="UP000276215">
    <property type="component" value="Unassembled WGS sequence"/>
</dbReference>
<keyword evidence="3" id="KW-1185">Reference proteome</keyword>
<protein>
    <submittedName>
        <fullName evidence="2">Uncharacterized protein</fullName>
    </submittedName>
</protein>
<proteinExistence type="predicted"/>
<feature type="compositionally biased region" description="Pro residues" evidence="1">
    <location>
        <begin position="56"/>
        <end position="66"/>
    </location>
</feature>
<dbReference type="EMBL" id="ML120414">
    <property type="protein sequence ID" value="RPA96435.1"/>
    <property type="molecule type" value="Genomic_DNA"/>
</dbReference>
<feature type="region of interest" description="Disordered" evidence="1">
    <location>
        <begin position="47"/>
        <end position="70"/>
    </location>
</feature>
<reference evidence="2 3" key="1">
    <citation type="journal article" date="2018" name="Nat. Ecol. Evol.">
        <title>Pezizomycetes genomes reveal the molecular basis of ectomycorrhizal truffle lifestyle.</title>
        <authorList>
            <person name="Murat C."/>
            <person name="Payen T."/>
            <person name="Noel B."/>
            <person name="Kuo A."/>
            <person name="Morin E."/>
            <person name="Chen J."/>
            <person name="Kohler A."/>
            <person name="Krizsan K."/>
            <person name="Balestrini R."/>
            <person name="Da Silva C."/>
            <person name="Montanini B."/>
            <person name="Hainaut M."/>
            <person name="Levati E."/>
            <person name="Barry K.W."/>
            <person name="Belfiori B."/>
            <person name="Cichocki N."/>
            <person name="Clum A."/>
            <person name="Dockter R.B."/>
            <person name="Fauchery L."/>
            <person name="Guy J."/>
            <person name="Iotti M."/>
            <person name="Le Tacon F."/>
            <person name="Lindquist E.A."/>
            <person name="Lipzen A."/>
            <person name="Malagnac F."/>
            <person name="Mello A."/>
            <person name="Molinier V."/>
            <person name="Miyauchi S."/>
            <person name="Poulain J."/>
            <person name="Riccioni C."/>
            <person name="Rubini A."/>
            <person name="Sitrit Y."/>
            <person name="Splivallo R."/>
            <person name="Traeger S."/>
            <person name="Wang M."/>
            <person name="Zifcakova L."/>
            <person name="Wipf D."/>
            <person name="Zambonelli A."/>
            <person name="Paolocci F."/>
            <person name="Nowrousian M."/>
            <person name="Ottonello S."/>
            <person name="Baldrian P."/>
            <person name="Spatafora J.W."/>
            <person name="Henrissat B."/>
            <person name="Nagy L.G."/>
            <person name="Aury J.M."/>
            <person name="Wincker P."/>
            <person name="Grigoriev I.V."/>
            <person name="Bonfante P."/>
            <person name="Martin F.M."/>
        </authorList>
    </citation>
    <scope>NUCLEOTIDE SEQUENCE [LARGE SCALE GENOMIC DNA]</scope>
    <source>
        <strain evidence="2 3">120613-1</strain>
    </source>
</reference>
<evidence type="ECO:0000256" key="1">
    <source>
        <dbReference type="SAM" id="MobiDB-lite"/>
    </source>
</evidence>
<evidence type="ECO:0000313" key="2">
    <source>
        <dbReference type="EMBL" id="RPA96435.1"/>
    </source>
</evidence>
<organism evidence="2 3">
    <name type="scientific">Choiromyces venosus 120613-1</name>
    <dbReference type="NCBI Taxonomy" id="1336337"/>
    <lineage>
        <taxon>Eukaryota</taxon>
        <taxon>Fungi</taxon>
        <taxon>Dikarya</taxon>
        <taxon>Ascomycota</taxon>
        <taxon>Pezizomycotina</taxon>
        <taxon>Pezizomycetes</taxon>
        <taxon>Pezizales</taxon>
        <taxon>Tuberaceae</taxon>
        <taxon>Choiromyces</taxon>
    </lineage>
</organism>
<gene>
    <name evidence="2" type="ORF">L873DRAFT_1811288</name>
</gene>
<accession>A0A3N4JDT5</accession>